<evidence type="ECO:0000313" key="3">
    <source>
        <dbReference type="Proteomes" id="UP000054560"/>
    </source>
</evidence>
<dbReference type="Proteomes" id="UP000054560">
    <property type="component" value="Unassembled WGS sequence"/>
</dbReference>
<feature type="domain" description="NadR/Ttd14 AAA" evidence="1">
    <location>
        <begin position="2"/>
        <end position="156"/>
    </location>
</feature>
<dbReference type="RefSeq" id="XP_014153562.1">
    <property type="nucleotide sequence ID" value="XM_014298087.1"/>
</dbReference>
<reference evidence="2 3" key="1">
    <citation type="submission" date="2011-02" db="EMBL/GenBank/DDBJ databases">
        <title>The Genome Sequence of Sphaeroforma arctica JP610.</title>
        <authorList>
            <consortium name="The Broad Institute Genome Sequencing Platform"/>
            <person name="Russ C."/>
            <person name="Cuomo C."/>
            <person name="Young S.K."/>
            <person name="Zeng Q."/>
            <person name="Gargeya S."/>
            <person name="Alvarado L."/>
            <person name="Berlin A."/>
            <person name="Chapman S.B."/>
            <person name="Chen Z."/>
            <person name="Freedman E."/>
            <person name="Gellesch M."/>
            <person name="Goldberg J."/>
            <person name="Griggs A."/>
            <person name="Gujja S."/>
            <person name="Heilman E."/>
            <person name="Heiman D."/>
            <person name="Howarth C."/>
            <person name="Mehta T."/>
            <person name="Neiman D."/>
            <person name="Pearson M."/>
            <person name="Roberts A."/>
            <person name="Saif S."/>
            <person name="Shea T."/>
            <person name="Shenoy N."/>
            <person name="Sisk P."/>
            <person name="Stolte C."/>
            <person name="Sykes S."/>
            <person name="White J."/>
            <person name="Yandava C."/>
            <person name="Burger G."/>
            <person name="Gray M.W."/>
            <person name="Holland P.W.H."/>
            <person name="King N."/>
            <person name="Lang F.B.F."/>
            <person name="Roger A.J."/>
            <person name="Ruiz-Trillo I."/>
            <person name="Haas B."/>
            <person name="Nusbaum C."/>
            <person name="Birren B."/>
        </authorList>
    </citation>
    <scope>NUCLEOTIDE SEQUENCE [LARGE SCALE GENOMIC DNA]</scope>
    <source>
        <strain evidence="2 3">JP610</strain>
    </source>
</reference>
<gene>
    <name evidence="2" type="ORF">SARC_07949</name>
</gene>
<keyword evidence="3" id="KW-1185">Reference proteome</keyword>
<dbReference type="EMBL" id="KQ242266">
    <property type="protein sequence ID" value="KNC79660.1"/>
    <property type="molecule type" value="Genomic_DNA"/>
</dbReference>
<protein>
    <recommendedName>
        <fullName evidence="1">NadR/Ttd14 AAA domain-containing protein</fullName>
    </recommendedName>
</protein>
<accession>A0A0L0FSE3</accession>
<evidence type="ECO:0000259" key="1">
    <source>
        <dbReference type="Pfam" id="PF13521"/>
    </source>
</evidence>
<dbReference type="GeneID" id="25908453"/>
<name>A0A0L0FSE3_9EUKA</name>
<dbReference type="Pfam" id="PF13521">
    <property type="entry name" value="AAA_28"/>
    <property type="match status" value="1"/>
</dbReference>
<dbReference type="InterPro" id="IPR038727">
    <property type="entry name" value="NadR/Ttd14_AAA_dom"/>
</dbReference>
<feature type="non-terminal residue" evidence="2">
    <location>
        <position position="1"/>
    </location>
</feature>
<evidence type="ECO:0000313" key="2">
    <source>
        <dbReference type="EMBL" id="KNC79660.1"/>
    </source>
</evidence>
<dbReference type="InterPro" id="IPR027417">
    <property type="entry name" value="P-loop_NTPase"/>
</dbReference>
<dbReference type="Gene3D" id="3.40.50.300">
    <property type="entry name" value="P-loop containing nucleotide triphosphate hydrolases"/>
    <property type="match status" value="1"/>
</dbReference>
<sequence length="168" mass="19279">RLLNELANLGHHTIPEASRLYTDEIRRQGSTIQQVRADEGAFQNTIIALKHTLETQMLATTVSSPLPDARVFLDRGLPDSVTYYRFTQLDPNEALQHCFARRYSHVFILDPLPLELDGTRVEDEQRALAIDQWLERDYTLMGYTVVRVPVVPVQERLQMVLQYVSTIG</sequence>
<dbReference type="AlphaFoldDB" id="A0A0L0FSE3"/>
<organism evidence="2 3">
    <name type="scientific">Sphaeroforma arctica JP610</name>
    <dbReference type="NCBI Taxonomy" id="667725"/>
    <lineage>
        <taxon>Eukaryota</taxon>
        <taxon>Ichthyosporea</taxon>
        <taxon>Ichthyophonida</taxon>
        <taxon>Sphaeroforma</taxon>
    </lineage>
</organism>
<proteinExistence type="predicted"/>